<accession>A0ABS1WK07</accession>
<evidence type="ECO:0000313" key="5">
    <source>
        <dbReference type="Proteomes" id="UP000605013"/>
    </source>
</evidence>
<comment type="similarity">
    <text evidence="1">Belongs to the flavin monoamine oxidase family.</text>
</comment>
<dbReference type="Pfam" id="PF01593">
    <property type="entry name" value="Amino_oxidase"/>
    <property type="match status" value="2"/>
</dbReference>
<protein>
    <submittedName>
        <fullName evidence="4">FAD-dependent oxidoreductase</fullName>
    </submittedName>
</protein>
<keyword evidence="2" id="KW-0812">Transmembrane</keyword>
<comment type="caution">
    <text evidence="4">The sequence shown here is derived from an EMBL/GenBank/DDBJ whole genome shotgun (WGS) entry which is preliminary data.</text>
</comment>
<feature type="domain" description="Amine oxidase" evidence="3">
    <location>
        <begin position="100"/>
        <end position="345"/>
    </location>
</feature>
<dbReference type="InterPro" id="IPR050703">
    <property type="entry name" value="Flavin_MAO"/>
</dbReference>
<dbReference type="RefSeq" id="WP_202999698.1">
    <property type="nucleotide sequence ID" value="NZ_JAEMEF010000004.1"/>
</dbReference>
<dbReference type="Gene3D" id="3.50.50.60">
    <property type="entry name" value="FAD/NAD(P)-binding domain"/>
    <property type="match status" value="2"/>
</dbReference>
<dbReference type="EMBL" id="JAEMEF010000004">
    <property type="protein sequence ID" value="MBL7559452.1"/>
    <property type="molecule type" value="Genomic_DNA"/>
</dbReference>
<dbReference type="Proteomes" id="UP000605013">
    <property type="component" value="Unassembled WGS sequence"/>
</dbReference>
<dbReference type="SUPFAM" id="SSF54373">
    <property type="entry name" value="FAD-linked reductases, C-terminal domain"/>
    <property type="match status" value="1"/>
</dbReference>
<sequence length="356" mass="39974">MTTQDKDVLIIGAGLTGLTLAYLLKQTSLKVTIIEANTRIGGRILTKYNTNEAAIDLGATWIVPQQSNVLNLVKQLDIKLFKQSYGKTAIYHPDNSKQPQLVTLPNNDSVSYRITNGTETIIKTLANTLPEQTIKTNTSVQSLQLKAETILVQTNKQNYNSRYVVSTLPPALFNQNISTQPELPDTLINVLANTHTWMHNSIRVGFTYKTPFWNNQNTSGTIYANSGPLQEFYDHSNATQSLFALSGFMSGSLLHKTKNERQQMALQQLQSYYGDQALEFLSYEECVWQQQPFTTPSYDNFVMPQQNNGHPLFKSTYLNNKLFIAGAETNTRFSGKMEAAVTSAHEVFNLLKVEIK</sequence>
<dbReference type="PANTHER" id="PTHR43563:SF1">
    <property type="entry name" value="AMINE OXIDASE [FLAVIN-CONTAINING] B"/>
    <property type="match status" value="1"/>
</dbReference>
<gene>
    <name evidence="4" type="ORF">JAO71_06490</name>
</gene>
<feature type="domain" description="Amine oxidase" evidence="3">
    <location>
        <begin position="15"/>
        <end position="83"/>
    </location>
</feature>
<dbReference type="SUPFAM" id="SSF51905">
    <property type="entry name" value="FAD/NAD(P)-binding domain"/>
    <property type="match status" value="1"/>
</dbReference>
<evidence type="ECO:0000313" key="4">
    <source>
        <dbReference type="EMBL" id="MBL7559452.1"/>
    </source>
</evidence>
<keyword evidence="5" id="KW-1185">Reference proteome</keyword>
<name>A0ABS1WK07_9FLAO</name>
<dbReference type="InterPro" id="IPR002937">
    <property type="entry name" value="Amino_oxidase"/>
</dbReference>
<proteinExistence type="inferred from homology"/>
<keyword evidence="2" id="KW-0472">Membrane</keyword>
<reference evidence="4 5" key="1">
    <citation type="submission" date="2020-12" db="EMBL/GenBank/DDBJ databases">
        <title>Olleya sediminilitoris sp. nov., isolated from a tidal flat.</title>
        <authorList>
            <person name="Park S."/>
            <person name="Yoon J.-H."/>
        </authorList>
    </citation>
    <scope>NUCLEOTIDE SEQUENCE [LARGE SCALE GENOMIC DNA]</scope>
    <source>
        <strain evidence="4 5">YSTF-M6</strain>
    </source>
</reference>
<dbReference type="PANTHER" id="PTHR43563">
    <property type="entry name" value="AMINE OXIDASE"/>
    <property type="match status" value="1"/>
</dbReference>
<feature type="transmembrane region" description="Helical" evidence="2">
    <location>
        <begin position="7"/>
        <end position="24"/>
    </location>
</feature>
<keyword evidence="2" id="KW-1133">Transmembrane helix</keyword>
<organism evidence="4 5">
    <name type="scientific">Olleya sediminilitoris</name>
    <dbReference type="NCBI Taxonomy" id="2795739"/>
    <lineage>
        <taxon>Bacteria</taxon>
        <taxon>Pseudomonadati</taxon>
        <taxon>Bacteroidota</taxon>
        <taxon>Flavobacteriia</taxon>
        <taxon>Flavobacteriales</taxon>
        <taxon>Flavobacteriaceae</taxon>
    </lineage>
</organism>
<dbReference type="InterPro" id="IPR036188">
    <property type="entry name" value="FAD/NAD-bd_sf"/>
</dbReference>
<evidence type="ECO:0000256" key="1">
    <source>
        <dbReference type="ARBA" id="ARBA00005995"/>
    </source>
</evidence>
<evidence type="ECO:0000256" key="2">
    <source>
        <dbReference type="SAM" id="Phobius"/>
    </source>
</evidence>
<evidence type="ECO:0000259" key="3">
    <source>
        <dbReference type="Pfam" id="PF01593"/>
    </source>
</evidence>